<dbReference type="AlphaFoldDB" id="K2I6H2"/>
<gene>
    <name evidence="4" type="ORF">OCGS_1418</name>
</gene>
<dbReference type="Proteomes" id="UP000006765">
    <property type="component" value="Unassembled WGS sequence"/>
</dbReference>
<evidence type="ECO:0000256" key="1">
    <source>
        <dbReference type="ARBA" id="ARBA00004167"/>
    </source>
</evidence>
<dbReference type="PANTHER" id="PTHR21461">
    <property type="entry name" value="GLYCOSYLTRANSFERASE FAMILY 92 PROTEIN"/>
    <property type="match status" value="1"/>
</dbReference>
<proteinExistence type="predicted"/>
<dbReference type="RefSeq" id="WP_007426570.1">
    <property type="nucleotide sequence ID" value="NZ_AMGO01000021.1"/>
</dbReference>
<dbReference type="InterPro" id="IPR029044">
    <property type="entry name" value="Nucleotide-diphossugar_trans"/>
</dbReference>
<reference evidence="4 5" key="1">
    <citation type="journal article" date="2012" name="J. Bacteriol.">
        <title>Draft Genome Sequence of Oceaniovalibus guishaninsula JLT2003T.</title>
        <authorList>
            <person name="Tang K."/>
            <person name="Liu K."/>
            <person name="Jiao N."/>
        </authorList>
    </citation>
    <scope>NUCLEOTIDE SEQUENCE [LARGE SCALE GENOMIC DNA]</scope>
    <source>
        <strain evidence="4 5">JLT2003</strain>
    </source>
</reference>
<evidence type="ECO:0008006" key="6">
    <source>
        <dbReference type="Google" id="ProtNLM"/>
    </source>
</evidence>
<keyword evidence="5" id="KW-1185">Reference proteome</keyword>
<sequence length="389" mass="44137">MKRLAVCAICRNERPYLLEWLAFYRHVGFPEIYVYDNVSDDGTSELLAALDDLGEIRRIFWPRRPKVPPQRDAYNDFLENHAHRHDYVLVCDLDEFLIVEPPLDVQGLIAEAEAAFGEVASIVVPWRMFGSDGAERMVPGLVLERFRRTARKVDTTVKTIFNTRHVYSFRTHIADSVDGADVTSAMTPFVRDRDMPIRMDAPRAGKAVMHHYYTKSREEWARKVQMAKADRPGDERRRASAFERTADLPMVNDAALPHVAPVKAGIARLQDALDGLARAVAPDSIRILRADPSRLFGTLTYEGRRPARLPVVRIVAEGCREYTVAARETREAGVYLFTLRRKWKRAMRWITVSVVGDMATLHVDLDGVAPLMADEDGRHSLASILRKDG</sequence>
<organism evidence="4 5">
    <name type="scientific">Oceaniovalibus guishaninsula JLT2003</name>
    <dbReference type="NCBI Taxonomy" id="1231392"/>
    <lineage>
        <taxon>Bacteria</taxon>
        <taxon>Pseudomonadati</taxon>
        <taxon>Pseudomonadota</taxon>
        <taxon>Alphaproteobacteria</taxon>
        <taxon>Rhodobacterales</taxon>
        <taxon>Roseobacteraceae</taxon>
        <taxon>Oceaniovalibus</taxon>
    </lineage>
</organism>
<accession>K2I6H2</accession>
<dbReference type="GO" id="GO:0016020">
    <property type="term" value="C:membrane"/>
    <property type="evidence" value="ECO:0007669"/>
    <property type="project" value="UniProtKB-SubCell"/>
</dbReference>
<dbReference type="Gene3D" id="3.90.550.10">
    <property type="entry name" value="Spore Coat Polysaccharide Biosynthesis Protein SpsA, Chain A"/>
    <property type="match status" value="1"/>
</dbReference>
<evidence type="ECO:0000313" key="4">
    <source>
        <dbReference type="EMBL" id="EKE44580.1"/>
    </source>
</evidence>
<comment type="caution">
    <text evidence="4">The sequence shown here is derived from an EMBL/GenBank/DDBJ whole genome shotgun (WGS) entry which is preliminary data.</text>
</comment>
<dbReference type="GO" id="GO:0005737">
    <property type="term" value="C:cytoplasm"/>
    <property type="evidence" value="ECO:0007669"/>
    <property type="project" value="TreeGrafter"/>
</dbReference>
<keyword evidence="2" id="KW-0812">Transmembrane</keyword>
<dbReference type="EMBL" id="AMGO01000021">
    <property type="protein sequence ID" value="EKE44580.1"/>
    <property type="molecule type" value="Genomic_DNA"/>
</dbReference>
<dbReference type="PANTHER" id="PTHR21461:SF69">
    <property type="entry name" value="GLYCOSYLTRANSFERASE FAMILY 92 PROTEIN"/>
    <property type="match status" value="1"/>
</dbReference>
<evidence type="ECO:0000256" key="2">
    <source>
        <dbReference type="ARBA" id="ARBA00022692"/>
    </source>
</evidence>
<dbReference type="STRING" id="1231392.OCGS_1418"/>
<evidence type="ECO:0000313" key="5">
    <source>
        <dbReference type="Proteomes" id="UP000006765"/>
    </source>
</evidence>
<name>K2I6H2_9RHOB</name>
<protein>
    <recommendedName>
        <fullName evidence="6">Glycosyl transferase family 2</fullName>
    </recommendedName>
</protein>
<comment type="subcellular location">
    <subcellularLocation>
        <location evidence="1">Membrane</location>
        <topology evidence="1">Single-pass membrane protein</topology>
    </subcellularLocation>
</comment>
<dbReference type="OrthoDB" id="1997677at2"/>
<keyword evidence="3" id="KW-0472">Membrane</keyword>
<dbReference type="eggNOG" id="COG0463">
    <property type="taxonomic scope" value="Bacteria"/>
</dbReference>
<dbReference type="PATRIC" id="fig|1231392.3.peg.1424"/>
<dbReference type="Pfam" id="PF13704">
    <property type="entry name" value="Glyco_tranf_2_4"/>
    <property type="match status" value="1"/>
</dbReference>
<dbReference type="GO" id="GO:0016757">
    <property type="term" value="F:glycosyltransferase activity"/>
    <property type="evidence" value="ECO:0007669"/>
    <property type="project" value="TreeGrafter"/>
</dbReference>
<evidence type="ECO:0000256" key="3">
    <source>
        <dbReference type="ARBA" id="ARBA00022989"/>
    </source>
</evidence>
<dbReference type="SUPFAM" id="SSF53448">
    <property type="entry name" value="Nucleotide-diphospho-sugar transferases"/>
    <property type="match status" value="1"/>
</dbReference>
<keyword evidence="3" id="KW-1133">Transmembrane helix</keyword>